<gene>
    <name evidence="4" type="ORF">D0433_11305</name>
</gene>
<evidence type="ECO:0000313" key="4">
    <source>
        <dbReference type="EMBL" id="RFM23381.1"/>
    </source>
</evidence>
<dbReference type="PANTHER" id="PTHR43464">
    <property type="entry name" value="METHYLTRANSFERASE"/>
    <property type="match status" value="1"/>
</dbReference>
<organism evidence="4 5">
    <name type="scientific">Candidatus Thermochlorobacter aerophilus</name>
    <dbReference type="NCBI Taxonomy" id="1868324"/>
    <lineage>
        <taxon>Bacteria</taxon>
        <taxon>Pseudomonadati</taxon>
        <taxon>Chlorobiota</taxon>
        <taxon>Chlorobiia</taxon>
        <taxon>Chlorobiales</taxon>
        <taxon>Candidatus Thermochlorobacteriaceae</taxon>
        <taxon>Candidatus Thermochlorobacter</taxon>
    </lineage>
</organism>
<dbReference type="CDD" id="cd02440">
    <property type="entry name" value="AdoMet_MTases"/>
    <property type="match status" value="1"/>
</dbReference>
<dbReference type="Pfam" id="PF13489">
    <property type="entry name" value="Methyltransf_23"/>
    <property type="match status" value="1"/>
</dbReference>
<keyword evidence="1 4" id="KW-0489">Methyltransferase</keyword>
<dbReference type="GO" id="GO:0032259">
    <property type="term" value="P:methylation"/>
    <property type="evidence" value="ECO:0007669"/>
    <property type="project" value="UniProtKB-KW"/>
</dbReference>
<dbReference type="GO" id="GO:0008168">
    <property type="term" value="F:methyltransferase activity"/>
    <property type="evidence" value="ECO:0007669"/>
    <property type="project" value="UniProtKB-KW"/>
</dbReference>
<dbReference type="EMBL" id="PHFL01000066">
    <property type="protein sequence ID" value="RFM23381.1"/>
    <property type="molecule type" value="Genomic_DNA"/>
</dbReference>
<name>A0A395LY44_9BACT</name>
<evidence type="ECO:0000313" key="5">
    <source>
        <dbReference type="Proteomes" id="UP000266389"/>
    </source>
</evidence>
<evidence type="ECO:0000256" key="2">
    <source>
        <dbReference type="ARBA" id="ARBA00022679"/>
    </source>
</evidence>
<keyword evidence="2 4" id="KW-0808">Transferase</keyword>
<comment type="caution">
    <text evidence="4">The sequence shown here is derived from an EMBL/GenBank/DDBJ whole genome shotgun (WGS) entry which is preliminary data.</text>
</comment>
<keyword evidence="3" id="KW-0949">S-adenosyl-L-methionine</keyword>
<reference evidence="4 5" key="1">
    <citation type="journal article" date="2011" name="ISME J.">
        <title>Community ecology of hot spring cyanobacterial mats: predominant populations and their functional potential.</title>
        <authorList>
            <person name="Klatt C.G."/>
            <person name="Wood J.M."/>
            <person name="Rusch D.B."/>
            <person name="Bateson M.M."/>
            <person name="Hamamura N."/>
            <person name="Heidelberg J.F."/>
            <person name="Grossman A.R."/>
            <person name="Bhaya D."/>
            <person name="Cohan F.M."/>
            <person name="Kuhl M."/>
            <person name="Bryant D.A."/>
            <person name="Ward D.M."/>
        </authorList>
    </citation>
    <scope>NUCLEOTIDE SEQUENCE [LARGE SCALE GENOMIC DNA]</scope>
    <source>
        <strain evidence="4">OS</strain>
    </source>
</reference>
<dbReference type="Proteomes" id="UP000266389">
    <property type="component" value="Unassembled WGS sequence"/>
</dbReference>
<dbReference type="AlphaFoldDB" id="A0A395LY44"/>
<evidence type="ECO:0000256" key="1">
    <source>
        <dbReference type="ARBA" id="ARBA00022603"/>
    </source>
</evidence>
<proteinExistence type="predicted"/>
<dbReference type="PANTHER" id="PTHR43464:SF19">
    <property type="entry name" value="UBIQUINONE BIOSYNTHESIS O-METHYLTRANSFERASE, MITOCHONDRIAL"/>
    <property type="match status" value="1"/>
</dbReference>
<accession>A0A395LY44</accession>
<dbReference type="Gene3D" id="3.40.50.150">
    <property type="entry name" value="Vaccinia Virus protein VP39"/>
    <property type="match status" value="1"/>
</dbReference>
<evidence type="ECO:0000256" key="3">
    <source>
        <dbReference type="ARBA" id="ARBA00022691"/>
    </source>
</evidence>
<sequence>MAMTANTIVQQQLNHLQTLYRHFPNSKDALEALHEHLGCAIGLRVLEAGCGSASHLKLQDCVVTGIDISQYQLERNKHLTERICADLHTYDNAQWTGTFDLIVCWDVIEHLHTPKIVLEKFFRWVKPTGKIVLAYPNPQIWKGVVTKYSPYFIHQVFYRIASGTPFRASKTDQGPFRTVFANEIKLIPLLQLAERHHFKPEFFVSLESYQNKFIKRFLPHALVDALNRLFLGELRTMLDVSATDFIIVLSAETNRAAKLSASMMNTANALPQRNE</sequence>
<dbReference type="InterPro" id="IPR029063">
    <property type="entry name" value="SAM-dependent_MTases_sf"/>
</dbReference>
<protein>
    <submittedName>
        <fullName evidence="4">Class I SAM-dependent methyltransferase</fullName>
    </submittedName>
</protein>
<dbReference type="SUPFAM" id="SSF53335">
    <property type="entry name" value="S-adenosyl-L-methionine-dependent methyltransferases"/>
    <property type="match status" value="1"/>
</dbReference>